<accession>A0A8U0TRJ6</accession>
<dbReference type="AlphaFoldDB" id="A0A8U0TRJ6"/>
<evidence type="ECO:0000313" key="3">
    <source>
        <dbReference type="Proteomes" id="UP000808372"/>
    </source>
</evidence>
<dbReference type="PANTHER" id="PTHR15286">
    <property type="entry name" value="RAS-ASSOCIATING DOMAIN CONTAINING PROTEIN"/>
    <property type="match status" value="1"/>
</dbReference>
<proteinExistence type="predicted"/>
<organism evidence="3 4">
    <name type="scientific">Salvelinus namaycush</name>
    <name type="common">Lake trout</name>
    <name type="synonym">Salmo namaycush</name>
    <dbReference type="NCBI Taxonomy" id="8040"/>
    <lineage>
        <taxon>Eukaryota</taxon>
        <taxon>Metazoa</taxon>
        <taxon>Chordata</taxon>
        <taxon>Craniata</taxon>
        <taxon>Vertebrata</taxon>
        <taxon>Euteleostomi</taxon>
        <taxon>Actinopterygii</taxon>
        <taxon>Neopterygii</taxon>
        <taxon>Teleostei</taxon>
        <taxon>Protacanthopterygii</taxon>
        <taxon>Salmoniformes</taxon>
        <taxon>Salmonidae</taxon>
        <taxon>Salmoninae</taxon>
        <taxon>Salvelinus</taxon>
    </lineage>
</organism>
<evidence type="ECO:0000256" key="1">
    <source>
        <dbReference type="SAM" id="Coils"/>
    </source>
</evidence>
<gene>
    <name evidence="4" type="primary">LOC120025091</name>
</gene>
<reference evidence="4" key="1">
    <citation type="submission" date="2025-08" db="UniProtKB">
        <authorList>
            <consortium name="RefSeq"/>
        </authorList>
    </citation>
    <scope>IDENTIFICATION</scope>
    <source>
        <tissue evidence="4">White muscle</tissue>
    </source>
</reference>
<evidence type="ECO:0000313" key="4">
    <source>
        <dbReference type="RefSeq" id="XP_038825453.1"/>
    </source>
</evidence>
<dbReference type="GeneID" id="120025091"/>
<dbReference type="KEGG" id="snh:120025091"/>
<keyword evidence="1" id="KW-0175">Coiled coil</keyword>
<evidence type="ECO:0000256" key="2">
    <source>
        <dbReference type="SAM" id="MobiDB-lite"/>
    </source>
</evidence>
<feature type="coiled-coil region" evidence="1">
    <location>
        <begin position="70"/>
        <end position="104"/>
    </location>
</feature>
<feature type="region of interest" description="Disordered" evidence="2">
    <location>
        <begin position="215"/>
        <end position="238"/>
    </location>
</feature>
<sequence>MVIALTQAIGQTDRYVLIQKLRGTERQHVADDCPLGSLSGCQESKKALTFNLGPSTIPRRTNANKSDPSKKKVFRQVLQQQEMLQDLEAQLVALERETEVWEMGRHATPLPGLNPGLGEELDVLETRLRQNGAELMHVEYCEEQMQREKDKEQDIQGRLRQLYASMDEYSFRLKDLQTHSFRLGQDFCVEAQRRSSHPGTPQSEEAMGALREELHNRHQKGRGARRERCQVLEKLNKK</sequence>
<keyword evidence="3" id="KW-1185">Reference proteome</keyword>
<dbReference type="PANTHER" id="PTHR15286:SF11">
    <property type="entry name" value="RAS ASSOCIATION DOMAIN-CONTAINING PROTEIN 7"/>
    <property type="match status" value="1"/>
</dbReference>
<feature type="compositionally biased region" description="Basic and acidic residues" evidence="2">
    <location>
        <begin position="224"/>
        <end position="238"/>
    </location>
</feature>
<name>A0A8U0TRJ6_SALNM</name>
<protein>
    <submittedName>
        <fullName evidence="4">Ras association domain-containing protein 7-like</fullName>
    </submittedName>
</protein>
<dbReference type="Proteomes" id="UP000808372">
    <property type="component" value="Chromosome 30"/>
</dbReference>
<dbReference type="RefSeq" id="XP_038825453.1">
    <property type="nucleotide sequence ID" value="XM_038969525.1"/>
</dbReference>
<dbReference type="InterPro" id="IPR033593">
    <property type="entry name" value="N-RASSF"/>
</dbReference>